<gene>
    <name evidence="1" type="ORF">SIAM614_04325</name>
</gene>
<dbReference type="SUPFAM" id="SSF55331">
    <property type="entry name" value="Tautomerase/MIF"/>
    <property type="match status" value="1"/>
</dbReference>
<dbReference type="eggNOG" id="COG1942">
    <property type="taxonomic scope" value="Bacteria"/>
</dbReference>
<dbReference type="PANTHER" id="PTHR38460:SF1">
    <property type="entry name" value="TAUTOMERASE YOLI-RELATED"/>
    <property type="match status" value="1"/>
</dbReference>
<comment type="caution">
    <text evidence="1">The sequence shown here is derived from an EMBL/GenBank/DDBJ whole genome shotgun (WGS) entry which is preliminary data.</text>
</comment>
<dbReference type="AlphaFoldDB" id="A0NS28"/>
<dbReference type="Gene3D" id="3.30.429.10">
    <property type="entry name" value="Macrophage Migration Inhibitory Factor"/>
    <property type="match status" value="1"/>
</dbReference>
<dbReference type="InterPro" id="IPR037479">
    <property type="entry name" value="Tauto_MSAD"/>
</dbReference>
<reference evidence="1 2" key="1">
    <citation type="submission" date="2006-05" db="EMBL/GenBank/DDBJ databases">
        <authorList>
            <person name="King G."/>
            <person name="Ferriera S."/>
            <person name="Johnson J."/>
            <person name="Kravitz S."/>
            <person name="Beeson K."/>
            <person name="Sutton G."/>
            <person name="Rogers Y.-H."/>
            <person name="Friedman R."/>
            <person name="Frazier M."/>
            <person name="Venter J.C."/>
        </authorList>
    </citation>
    <scope>NUCLEOTIDE SEQUENCE [LARGE SCALE GENOMIC DNA]</scope>
    <source>
        <strain evidence="2">ATCC 25650 / DSM 13394 / JCM 20685 / NBRC 16684 / NCIMB 2208 / IAM 12614 / B1</strain>
    </source>
</reference>
<evidence type="ECO:0000313" key="1">
    <source>
        <dbReference type="EMBL" id="EAV44357.1"/>
    </source>
</evidence>
<sequence length="144" mass="16414">MAHSRKTEDMMPLTNVSLLKGSKTAVQKAAILDEIYQAMRETFGVPQDDKFMMITEHAREDFLFGRHFMNIDRSDDLIIIQLTVSDTRSVEQKKALFARIARGLAREVGIRSEDIFINLVETKLENWSFGHGVAQFADRQPVAV</sequence>
<dbReference type="PANTHER" id="PTHR38460">
    <property type="entry name" value="TAUTOMERASE YOLI-RELATED"/>
    <property type="match status" value="1"/>
</dbReference>
<protein>
    <submittedName>
        <fullName evidence="1">4-oxalocrotonate tautomerase</fullName>
    </submittedName>
</protein>
<proteinExistence type="predicted"/>
<dbReference type="Proteomes" id="UP000004848">
    <property type="component" value="Unassembled WGS sequence"/>
</dbReference>
<dbReference type="EMBL" id="AAUW01000006">
    <property type="protein sequence ID" value="EAV44357.1"/>
    <property type="molecule type" value="Genomic_DNA"/>
</dbReference>
<dbReference type="Pfam" id="PF14552">
    <property type="entry name" value="Tautomerase_2"/>
    <property type="match status" value="1"/>
</dbReference>
<accession>A0NS28</accession>
<dbReference type="InterPro" id="IPR014347">
    <property type="entry name" value="Tautomerase/MIF_sf"/>
</dbReference>
<name>A0NS28_ROSAI</name>
<organism evidence="1 2">
    <name type="scientific">Roseibium aggregatum (strain ATCC 25650 / DSM 13394 / JCM 20685 / NBRC 16684 / NCIMB 2208 / IAM 12614 / B1)</name>
    <name type="common">Stappia aggregata</name>
    <dbReference type="NCBI Taxonomy" id="384765"/>
    <lineage>
        <taxon>Bacteria</taxon>
        <taxon>Pseudomonadati</taxon>
        <taxon>Pseudomonadota</taxon>
        <taxon>Alphaproteobacteria</taxon>
        <taxon>Hyphomicrobiales</taxon>
        <taxon>Stappiaceae</taxon>
        <taxon>Roseibium</taxon>
    </lineage>
</organism>
<evidence type="ECO:0000313" key="2">
    <source>
        <dbReference type="Proteomes" id="UP000004848"/>
    </source>
</evidence>